<evidence type="ECO:0008006" key="4">
    <source>
        <dbReference type="Google" id="ProtNLM"/>
    </source>
</evidence>
<reference evidence="2 3" key="1">
    <citation type="submission" date="2014-04" db="EMBL/GenBank/DDBJ databases">
        <title>Draft genome sequence of Bacillus azotoformans MEV2011, a (co-) denitrifying strain unable to grow in the presence of oxygen.</title>
        <authorList>
            <person name="Nielsen M."/>
            <person name="Schreiber L."/>
            <person name="Finster K."/>
            <person name="Schramm A."/>
        </authorList>
    </citation>
    <scope>NUCLEOTIDE SEQUENCE [LARGE SCALE GENOMIC DNA]</scope>
    <source>
        <strain evidence="2 3">MEV2011</strain>
    </source>
</reference>
<comment type="caution">
    <text evidence="2">The sequence shown here is derived from an EMBL/GenBank/DDBJ whole genome shotgun (WGS) entry which is preliminary data.</text>
</comment>
<dbReference type="Pfam" id="PF11118">
    <property type="entry name" value="DUF2627"/>
    <property type="match status" value="1"/>
</dbReference>
<sequence>MLYLFHDEVDIEREFDMSRLIALLVVAIPGFLAVLGFKLMRDTLFGIEQFHIPFLWLQFLIGLLLFLLGLIFVAGFIFYRDKKRKKLQPKFQNKKA</sequence>
<dbReference type="Proteomes" id="UP000027936">
    <property type="component" value="Unassembled WGS sequence"/>
</dbReference>
<proteinExistence type="predicted"/>
<accession>A0A072NVW6</accession>
<organism evidence="2 3">
    <name type="scientific">Schinkia azotoformans MEV2011</name>
    <dbReference type="NCBI Taxonomy" id="1348973"/>
    <lineage>
        <taxon>Bacteria</taxon>
        <taxon>Bacillati</taxon>
        <taxon>Bacillota</taxon>
        <taxon>Bacilli</taxon>
        <taxon>Bacillales</taxon>
        <taxon>Bacillaceae</taxon>
        <taxon>Calidifontibacillus/Schinkia group</taxon>
        <taxon>Schinkia</taxon>
    </lineage>
</organism>
<feature type="transmembrane region" description="Helical" evidence="1">
    <location>
        <begin position="55"/>
        <end position="79"/>
    </location>
</feature>
<dbReference type="InterPro" id="IPR020138">
    <property type="entry name" value="Uncharacterised_YqzF"/>
</dbReference>
<dbReference type="PATRIC" id="fig|1348973.3.peg.3304"/>
<feature type="transmembrane region" description="Helical" evidence="1">
    <location>
        <begin position="20"/>
        <end position="40"/>
    </location>
</feature>
<dbReference type="AlphaFoldDB" id="A0A072NVW6"/>
<gene>
    <name evidence="2" type="ORF">M670_03427</name>
</gene>
<evidence type="ECO:0000313" key="2">
    <source>
        <dbReference type="EMBL" id="KEF37390.1"/>
    </source>
</evidence>
<keyword evidence="1" id="KW-0812">Transmembrane</keyword>
<keyword evidence="1" id="KW-1133">Transmembrane helix</keyword>
<protein>
    <recommendedName>
        <fullName evidence="4">DUF2627 domain-containing protein</fullName>
    </recommendedName>
</protein>
<keyword evidence="1" id="KW-0472">Membrane</keyword>
<name>A0A072NVW6_SCHAZ</name>
<evidence type="ECO:0000313" key="3">
    <source>
        <dbReference type="Proteomes" id="UP000027936"/>
    </source>
</evidence>
<dbReference type="EMBL" id="JJRY01000015">
    <property type="protein sequence ID" value="KEF37390.1"/>
    <property type="molecule type" value="Genomic_DNA"/>
</dbReference>
<evidence type="ECO:0000256" key="1">
    <source>
        <dbReference type="SAM" id="Phobius"/>
    </source>
</evidence>